<dbReference type="NCBIfam" id="NF047321">
    <property type="entry name" value="SCO7613_CTERM"/>
    <property type="match status" value="1"/>
</dbReference>
<dbReference type="EMBL" id="JAAGWG010000006">
    <property type="protein sequence ID" value="NEK85145.1"/>
    <property type="molecule type" value="Genomic_DNA"/>
</dbReference>
<evidence type="ECO:0000313" key="3">
    <source>
        <dbReference type="Proteomes" id="UP000479241"/>
    </source>
</evidence>
<sequence>MTSGTQQTRPVPVPAPVPPFPYRTRPPQVLLAVGAVLLVSAGAALGSAYGGPLVRTGVLLLAAVAAAVSLRADRAGLRTSAETFAASAAGLGLAGSDVAGAPATGEPLLPLALAGVFLGLHRFSPTPAAWPLAAWVAGQVAVLRVLDGVPEVLRTELLLGVSLVGLGIALWARPLVGRLTMATTAPWWAAGVLGGIQEAWTAAAVERWLAAVLVVAAGAGLLLARLRRPLDVLLGPPRLVPVAAGALSAVAVAGACSAGGPVAVAVAGFAGVLIAATSAAELSGWRRGMLLPVALSGGVLLTVLSILRLVHGSHWSEIALLLLLTAVPTTWVAVLRRDDRPVAAPTAVGCLAGAALLGLPDGWASPAVVAGLLTTLYVFSLLSAARLERDSRRATAVAAAACAVLAVVLLVVEGDRGLVAAHLAVQGAATLGWAWWTGRAGSAPDDDSDATAGWRIGAAQLVLACWLAAALADLGAVEAYSLPAAAGLLLAAGRGLVRDPSWQAWGPGLVTAAAPSTVLTVVTPDALRAVLVLALAAVAMVAGGRAGLRAPLMIGSGTALVLALGLAVRALPWPVATALVVGSGLLLIGMLRERHPVAGFATRLADLR</sequence>
<feature type="transmembrane region" description="Helical" evidence="1">
    <location>
        <begin position="315"/>
        <end position="335"/>
    </location>
</feature>
<dbReference type="AlphaFoldDB" id="A0A6L9VZB6"/>
<evidence type="ECO:0000313" key="2">
    <source>
        <dbReference type="EMBL" id="NEK85145.1"/>
    </source>
</evidence>
<accession>A0A6L9VZB6</accession>
<feature type="transmembrane region" description="Helical" evidence="1">
    <location>
        <begin position="526"/>
        <end position="543"/>
    </location>
</feature>
<feature type="transmembrane region" description="Helical" evidence="1">
    <location>
        <begin position="394"/>
        <end position="412"/>
    </location>
</feature>
<keyword evidence="1" id="KW-1133">Transmembrane helix</keyword>
<feature type="transmembrane region" description="Helical" evidence="1">
    <location>
        <begin position="53"/>
        <end position="70"/>
    </location>
</feature>
<feature type="transmembrane region" description="Helical" evidence="1">
    <location>
        <begin position="238"/>
        <end position="255"/>
    </location>
</feature>
<dbReference type="InterPro" id="IPR058062">
    <property type="entry name" value="SCO7613_C"/>
</dbReference>
<feature type="transmembrane region" description="Helical" evidence="1">
    <location>
        <begin position="208"/>
        <end position="226"/>
    </location>
</feature>
<proteinExistence type="predicted"/>
<comment type="caution">
    <text evidence="2">The sequence shown here is derived from an EMBL/GenBank/DDBJ whole genome shotgun (WGS) entry which is preliminary data.</text>
</comment>
<keyword evidence="1" id="KW-0472">Membrane</keyword>
<feature type="transmembrane region" description="Helical" evidence="1">
    <location>
        <begin position="289"/>
        <end position="309"/>
    </location>
</feature>
<gene>
    <name evidence="2" type="ORF">GCU60_05125</name>
</gene>
<feature type="transmembrane region" description="Helical" evidence="1">
    <location>
        <begin position="29"/>
        <end position="47"/>
    </location>
</feature>
<feature type="transmembrane region" description="Helical" evidence="1">
    <location>
        <begin position="342"/>
        <end position="359"/>
    </location>
</feature>
<name>A0A6L9VZB6_9ACTN</name>
<organism evidence="2 3">
    <name type="scientific">Blastococcus saxobsidens</name>
    <dbReference type="NCBI Taxonomy" id="138336"/>
    <lineage>
        <taxon>Bacteria</taxon>
        <taxon>Bacillati</taxon>
        <taxon>Actinomycetota</taxon>
        <taxon>Actinomycetes</taxon>
        <taxon>Geodermatophilales</taxon>
        <taxon>Geodermatophilaceae</taxon>
        <taxon>Blastococcus</taxon>
    </lineage>
</organism>
<evidence type="ECO:0000256" key="1">
    <source>
        <dbReference type="SAM" id="Phobius"/>
    </source>
</evidence>
<dbReference type="Proteomes" id="UP000479241">
    <property type="component" value="Unassembled WGS sequence"/>
</dbReference>
<protein>
    <submittedName>
        <fullName evidence="2">Uncharacterized protein</fullName>
    </submittedName>
</protein>
<keyword evidence="1" id="KW-0812">Transmembrane</keyword>
<dbReference type="RefSeq" id="WP_163202826.1">
    <property type="nucleotide sequence ID" value="NZ_JAAGWG010000006.1"/>
</dbReference>
<feature type="transmembrane region" description="Helical" evidence="1">
    <location>
        <begin position="365"/>
        <end position="382"/>
    </location>
</feature>
<reference evidence="2 3" key="1">
    <citation type="submission" date="2019-12" db="EMBL/GenBank/DDBJ databases">
        <title>the WGS of Blastococcus saxobsidens 67B17.</title>
        <authorList>
            <person name="Jiang Z."/>
        </authorList>
    </citation>
    <scope>NUCLEOTIDE SEQUENCE [LARGE SCALE GENOMIC DNA]</scope>
    <source>
        <strain evidence="2 3">67B17</strain>
    </source>
</reference>